<dbReference type="SMART" id="SM01141">
    <property type="entry name" value="DRY_EERY"/>
    <property type="match status" value="1"/>
</dbReference>
<evidence type="ECO:0000313" key="9">
    <source>
        <dbReference type="EMBL" id="KAK9092032.1"/>
    </source>
</evidence>
<feature type="compositionally biased region" description="Basic and acidic residues" evidence="7">
    <location>
        <begin position="227"/>
        <end position="244"/>
    </location>
</feature>
<dbReference type="GO" id="GO:0000395">
    <property type="term" value="P:mRNA 5'-splice site recognition"/>
    <property type="evidence" value="ECO:0007669"/>
    <property type="project" value="TreeGrafter"/>
</dbReference>
<name>A0AAP0EI02_9MAGN</name>
<feature type="region of interest" description="Disordered" evidence="7">
    <location>
        <begin position="483"/>
        <end position="504"/>
    </location>
</feature>
<gene>
    <name evidence="9" type="ORF">Syun_026943</name>
</gene>
<dbReference type="InterPro" id="IPR040397">
    <property type="entry name" value="SWAP"/>
</dbReference>
<dbReference type="SMART" id="SM00648">
    <property type="entry name" value="SWAP"/>
    <property type="match status" value="2"/>
</dbReference>
<proteinExistence type="predicted"/>
<dbReference type="EMBL" id="JBBNAF010000012">
    <property type="protein sequence ID" value="KAK9092032.1"/>
    <property type="molecule type" value="Genomic_DNA"/>
</dbReference>
<keyword evidence="1" id="KW-0507">mRNA processing</keyword>
<evidence type="ECO:0000256" key="7">
    <source>
        <dbReference type="SAM" id="MobiDB-lite"/>
    </source>
</evidence>
<dbReference type="Gene3D" id="1.10.10.790">
    <property type="entry name" value="Surp module"/>
    <property type="match status" value="2"/>
</dbReference>
<evidence type="ECO:0000256" key="2">
    <source>
        <dbReference type="ARBA" id="ARBA00022737"/>
    </source>
</evidence>
<organism evidence="9 10">
    <name type="scientific">Stephania yunnanensis</name>
    <dbReference type="NCBI Taxonomy" id="152371"/>
    <lineage>
        <taxon>Eukaryota</taxon>
        <taxon>Viridiplantae</taxon>
        <taxon>Streptophyta</taxon>
        <taxon>Embryophyta</taxon>
        <taxon>Tracheophyta</taxon>
        <taxon>Spermatophyta</taxon>
        <taxon>Magnoliopsida</taxon>
        <taxon>Ranunculales</taxon>
        <taxon>Menispermaceae</taxon>
        <taxon>Menispermoideae</taxon>
        <taxon>Cissampelideae</taxon>
        <taxon>Stephania</taxon>
    </lineage>
</organism>
<keyword evidence="2" id="KW-0677">Repeat</keyword>
<feature type="region of interest" description="Disordered" evidence="7">
    <location>
        <begin position="51"/>
        <end position="104"/>
    </location>
</feature>
<dbReference type="Pfam" id="PF09750">
    <property type="entry name" value="DRY_EERY"/>
    <property type="match status" value="1"/>
</dbReference>
<dbReference type="InterPro" id="IPR000061">
    <property type="entry name" value="Surp"/>
</dbReference>
<feature type="region of interest" description="Disordered" evidence="7">
    <location>
        <begin position="437"/>
        <end position="459"/>
    </location>
</feature>
<comment type="caution">
    <text evidence="9">The sequence shown here is derived from an EMBL/GenBank/DDBJ whole genome shotgun (WGS) entry which is preliminary data.</text>
</comment>
<evidence type="ECO:0000256" key="4">
    <source>
        <dbReference type="ARBA" id="ARBA00023015"/>
    </source>
</evidence>
<reference evidence="9 10" key="1">
    <citation type="submission" date="2024-01" db="EMBL/GenBank/DDBJ databases">
        <title>Genome assemblies of Stephania.</title>
        <authorList>
            <person name="Yang L."/>
        </authorList>
    </citation>
    <scope>NUCLEOTIDE SEQUENCE [LARGE SCALE GENOMIC DNA]</scope>
    <source>
        <strain evidence="9">YNDBR</strain>
        <tissue evidence="9">Leaf</tissue>
    </source>
</reference>
<evidence type="ECO:0000256" key="1">
    <source>
        <dbReference type="ARBA" id="ARBA00022664"/>
    </source>
</evidence>
<evidence type="ECO:0000256" key="5">
    <source>
        <dbReference type="ARBA" id="ARBA00023163"/>
    </source>
</evidence>
<dbReference type="PANTHER" id="PTHR13161">
    <property type="entry name" value="SPLICING FACTOR SUPPRESSOR OF WHITE APRICOT"/>
    <property type="match status" value="1"/>
</dbReference>
<feature type="compositionally biased region" description="Low complexity" evidence="7">
    <location>
        <begin position="605"/>
        <end position="615"/>
    </location>
</feature>
<sequence>MDLEVVGRHALLFDDDATAAFVNSKDALVEWNSLQIDRYDVRHLLQSLPPLNRRRGASSPSSLEESQLDEERYLDLPPPPGDGGDQVQSSAAEENGGETTDARTYNSVAFSYGNADNVMEQKDSDAIGFLPPFPVPDTLLHCLMLGAVTEFFSSKVAIHWNLPPMEKLHQIMARTALFVSKHGGQSEIVLRVKQGDNPTFGFLMPDHHLHPYFRFLVDHPELLSPDKSQDKDEKAMQEQNEKEDVAGEALSLLGSVYGSVEDEDADAQSSDSKDNEPGNSPDTANVTPDHVAASLGPLTGKDEAAPKQQPPLTSKENFTIPKKTSSVNVVHSGAVKVKKRAGESSVKIPVSADKAKVSTNISSTSKSELIIVEPPSDMKRVIEKIVEYIMKNGKEFEAVLMEQDTTNRRFPFLLASNQYHPYYLKVLLNAQESKQAGKGYSSGQASGKRSAHDKDTGTALSKELAGYDLPYDNKKEKFRMVISGQKKDSQDPPQKPTPQQGGVSVDAVAAILEAARRGVRNPNLDILRPALVDAPVSSFGDRSSVSTSEASVAKVIASASEAGSSDASLTKEQKLKSERLKRAKMFAAMIKSGAVPRLSAEPPDSVSSGSVGSGSKSEKQDGSCRLQMPRNPQVPKL</sequence>
<evidence type="ECO:0000256" key="3">
    <source>
        <dbReference type="ARBA" id="ARBA00022884"/>
    </source>
</evidence>
<feature type="compositionally biased region" description="Polar residues" evidence="7">
    <location>
        <begin position="310"/>
        <end position="324"/>
    </location>
</feature>
<evidence type="ECO:0000256" key="6">
    <source>
        <dbReference type="ARBA" id="ARBA00023187"/>
    </source>
</evidence>
<keyword evidence="3" id="KW-0694">RNA-binding</keyword>
<keyword evidence="10" id="KW-1185">Reference proteome</keyword>
<evidence type="ECO:0000313" key="10">
    <source>
        <dbReference type="Proteomes" id="UP001420932"/>
    </source>
</evidence>
<keyword evidence="6" id="KW-0508">mRNA splicing</keyword>
<feature type="compositionally biased region" description="Polar residues" evidence="7">
    <location>
        <begin position="277"/>
        <end position="286"/>
    </location>
</feature>
<evidence type="ECO:0000259" key="8">
    <source>
        <dbReference type="PROSITE" id="PS50128"/>
    </source>
</evidence>
<dbReference type="Proteomes" id="UP001420932">
    <property type="component" value="Unassembled WGS sequence"/>
</dbReference>
<feature type="region of interest" description="Disordered" evidence="7">
    <location>
        <begin position="262"/>
        <end position="324"/>
    </location>
</feature>
<keyword evidence="4" id="KW-0805">Transcription regulation</keyword>
<dbReference type="PROSITE" id="PS50128">
    <property type="entry name" value="SURP"/>
    <property type="match status" value="2"/>
</dbReference>
<feature type="region of interest" description="Disordered" evidence="7">
    <location>
        <begin position="223"/>
        <end position="244"/>
    </location>
</feature>
<dbReference type="InterPro" id="IPR035967">
    <property type="entry name" value="SWAP/Surp_sf"/>
</dbReference>
<dbReference type="AlphaFoldDB" id="A0AAP0EI02"/>
<accession>A0AAP0EI02</accession>
<dbReference type="GO" id="GO:0003723">
    <property type="term" value="F:RNA binding"/>
    <property type="evidence" value="ECO:0007669"/>
    <property type="project" value="UniProtKB-KW"/>
</dbReference>
<feature type="domain" description="SURP motif" evidence="8">
    <location>
        <begin position="381"/>
        <end position="423"/>
    </location>
</feature>
<dbReference type="SUPFAM" id="SSF109905">
    <property type="entry name" value="Surp module (SWAP domain)"/>
    <property type="match status" value="2"/>
</dbReference>
<feature type="region of interest" description="Disordered" evidence="7">
    <location>
        <begin position="592"/>
        <end position="637"/>
    </location>
</feature>
<dbReference type="InterPro" id="IPR019147">
    <property type="entry name" value="SWAP_N_domain"/>
</dbReference>
<dbReference type="Pfam" id="PF01805">
    <property type="entry name" value="Surp"/>
    <property type="match status" value="2"/>
</dbReference>
<dbReference type="FunFam" id="1.10.10.790:FF:000002">
    <property type="entry name" value="Splicing factor 3A subunit 1"/>
    <property type="match status" value="1"/>
</dbReference>
<dbReference type="PANTHER" id="PTHR13161:SF15">
    <property type="entry name" value="SPLICING FACTOR, SUPPRESSOR OF WHITE-APRICOT HOMOLOG"/>
    <property type="match status" value="1"/>
</dbReference>
<protein>
    <recommendedName>
        <fullName evidence="8">SURP motif domain-containing protein</fullName>
    </recommendedName>
</protein>
<feature type="domain" description="SURP motif" evidence="8">
    <location>
        <begin position="171"/>
        <end position="213"/>
    </location>
</feature>
<keyword evidence="5" id="KW-0804">Transcription</keyword>